<evidence type="ECO:0000313" key="1">
    <source>
        <dbReference type="EMBL" id="CAG8795607.1"/>
    </source>
</evidence>
<feature type="non-terminal residue" evidence="1">
    <location>
        <position position="116"/>
    </location>
</feature>
<protein>
    <submittedName>
        <fullName evidence="1">14838_t:CDS:1</fullName>
    </submittedName>
</protein>
<comment type="caution">
    <text evidence="1">The sequence shown here is derived from an EMBL/GenBank/DDBJ whole genome shotgun (WGS) entry which is preliminary data.</text>
</comment>
<dbReference type="Proteomes" id="UP000789920">
    <property type="component" value="Unassembled WGS sequence"/>
</dbReference>
<name>A0ACA9RJP0_9GLOM</name>
<gene>
    <name evidence="1" type="ORF">RPERSI_LOCUS19992</name>
</gene>
<accession>A0ACA9RJP0</accession>
<sequence length="116" mass="13210">QNLYSNIKSSNRVNGITVFIPTGYSSILVQNSENVNSKDMIKELPELNIKIPAYILNTAENVSYNEKTAKKPSNSFMIFQSQICHMVKAKFSHLNNHQVSSFIGYLWSKLSPKLRE</sequence>
<reference evidence="1" key="1">
    <citation type="submission" date="2021-06" db="EMBL/GenBank/DDBJ databases">
        <authorList>
            <person name="Kallberg Y."/>
            <person name="Tangrot J."/>
            <person name="Rosling A."/>
        </authorList>
    </citation>
    <scope>NUCLEOTIDE SEQUENCE</scope>
    <source>
        <strain evidence="1">MA461A</strain>
    </source>
</reference>
<keyword evidence="2" id="KW-1185">Reference proteome</keyword>
<dbReference type="EMBL" id="CAJVQC010055653">
    <property type="protein sequence ID" value="CAG8795607.1"/>
    <property type="molecule type" value="Genomic_DNA"/>
</dbReference>
<evidence type="ECO:0000313" key="2">
    <source>
        <dbReference type="Proteomes" id="UP000789920"/>
    </source>
</evidence>
<organism evidence="1 2">
    <name type="scientific">Racocetra persica</name>
    <dbReference type="NCBI Taxonomy" id="160502"/>
    <lineage>
        <taxon>Eukaryota</taxon>
        <taxon>Fungi</taxon>
        <taxon>Fungi incertae sedis</taxon>
        <taxon>Mucoromycota</taxon>
        <taxon>Glomeromycotina</taxon>
        <taxon>Glomeromycetes</taxon>
        <taxon>Diversisporales</taxon>
        <taxon>Gigasporaceae</taxon>
        <taxon>Racocetra</taxon>
    </lineage>
</organism>
<proteinExistence type="predicted"/>
<feature type="non-terminal residue" evidence="1">
    <location>
        <position position="1"/>
    </location>
</feature>